<protein>
    <submittedName>
        <fullName evidence="1">Uncharacterized protein</fullName>
    </submittedName>
</protein>
<reference evidence="1" key="1">
    <citation type="journal article" date="2014" name="Front. Microbiol.">
        <title>High frequency of phylogenetically diverse reductive dehalogenase-homologous genes in deep subseafloor sedimentary metagenomes.</title>
        <authorList>
            <person name="Kawai M."/>
            <person name="Futagami T."/>
            <person name="Toyoda A."/>
            <person name="Takaki Y."/>
            <person name="Nishi S."/>
            <person name="Hori S."/>
            <person name="Arai W."/>
            <person name="Tsubouchi T."/>
            <person name="Morono Y."/>
            <person name="Uchiyama I."/>
            <person name="Ito T."/>
            <person name="Fujiyama A."/>
            <person name="Inagaki F."/>
            <person name="Takami H."/>
        </authorList>
    </citation>
    <scope>NUCLEOTIDE SEQUENCE</scope>
    <source>
        <strain evidence="1">Expedition CK06-06</strain>
    </source>
</reference>
<organism evidence="1">
    <name type="scientific">marine sediment metagenome</name>
    <dbReference type="NCBI Taxonomy" id="412755"/>
    <lineage>
        <taxon>unclassified sequences</taxon>
        <taxon>metagenomes</taxon>
        <taxon>ecological metagenomes</taxon>
    </lineage>
</organism>
<comment type="caution">
    <text evidence="1">The sequence shown here is derived from an EMBL/GenBank/DDBJ whole genome shotgun (WGS) entry which is preliminary data.</text>
</comment>
<name>X0SMV4_9ZZZZ</name>
<gene>
    <name evidence="1" type="ORF">S01H1_04091</name>
</gene>
<accession>X0SMV4</accession>
<dbReference type="AlphaFoldDB" id="X0SMV4"/>
<dbReference type="EMBL" id="BARS01002179">
    <property type="protein sequence ID" value="GAF82384.1"/>
    <property type="molecule type" value="Genomic_DNA"/>
</dbReference>
<sequence>MDQVNKLDIIDLIISILKEHEETLERIATKIENLVVLKQYKMEGKPDWS</sequence>
<evidence type="ECO:0000313" key="1">
    <source>
        <dbReference type="EMBL" id="GAF82384.1"/>
    </source>
</evidence>
<proteinExistence type="predicted"/>